<evidence type="ECO:0000259" key="1">
    <source>
        <dbReference type="PROSITE" id="PS50188"/>
    </source>
</evidence>
<dbReference type="InterPro" id="IPR001870">
    <property type="entry name" value="B30.2/SPRY"/>
</dbReference>
<protein>
    <submittedName>
        <fullName evidence="2">9015_t:CDS:1</fullName>
    </submittedName>
</protein>
<dbReference type="AlphaFoldDB" id="A0A9N9CN52"/>
<sequence>GYEDYAAIQANYPISEQYGLFYFEVDIIDRGENGKIGIGFCTQTASLNKLPSWEDSSWGYHGDDGKRFFENNGKSYEPKFMTGDTIGCYLNFRNNTVFYTRKGVNLGIAFRDLKNALYSCVGIVSPGGSVRANFGYRKFRYTGKFEQILADLIKLLEIETYNTFALRYRGEIYFMMERYDVSIADLKKLLETNANDS</sequence>
<dbReference type="InterPro" id="IPR011990">
    <property type="entry name" value="TPR-like_helical_dom_sf"/>
</dbReference>
<dbReference type="PANTHER" id="PTHR12864">
    <property type="entry name" value="RAN BINDING PROTEIN 9-RELATED"/>
    <property type="match status" value="1"/>
</dbReference>
<dbReference type="InterPro" id="IPR013320">
    <property type="entry name" value="ConA-like_dom_sf"/>
</dbReference>
<feature type="domain" description="B30.2/SPRY" evidence="1">
    <location>
        <begin position="1"/>
        <end position="139"/>
    </location>
</feature>
<evidence type="ECO:0000313" key="2">
    <source>
        <dbReference type="EMBL" id="CAG8609137.1"/>
    </source>
</evidence>
<accession>A0A9N9CN52</accession>
<gene>
    <name evidence="2" type="ORF">FMOSSE_LOCUS9362</name>
</gene>
<proteinExistence type="predicted"/>
<dbReference type="Gene3D" id="1.25.40.10">
    <property type="entry name" value="Tetratricopeptide repeat domain"/>
    <property type="match status" value="1"/>
</dbReference>
<name>A0A9N9CN52_FUNMO</name>
<dbReference type="SUPFAM" id="SSF48452">
    <property type="entry name" value="TPR-like"/>
    <property type="match status" value="1"/>
</dbReference>
<dbReference type="Gene3D" id="2.60.120.920">
    <property type="match status" value="1"/>
</dbReference>
<dbReference type="Proteomes" id="UP000789375">
    <property type="component" value="Unassembled WGS sequence"/>
</dbReference>
<dbReference type="SUPFAM" id="SSF49899">
    <property type="entry name" value="Concanavalin A-like lectins/glucanases"/>
    <property type="match status" value="1"/>
</dbReference>
<reference evidence="2" key="1">
    <citation type="submission" date="2021-06" db="EMBL/GenBank/DDBJ databases">
        <authorList>
            <person name="Kallberg Y."/>
            <person name="Tangrot J."/>
            <person name="Rosling A."/>
        </authorList>
    </citation>
    <scope>NUCLEOTIDE SEQUENCE</scope>
    <source>
        <strain evidence="2">87-6 pot B 2015</strain>
    </source>
</reference>
<dbReference type="InterPro" id="IPR003877">
    <property type="entry name" value="SPRY_dom"/>
</dbReference>
<dbReference type="SMART" id="SM00449">
    <property type="entry name" value="SPRY"/>
    <property type="match status" value="1"/>
</dbReference>
<dbReference type="PROSITE" id="PS50188">
    <property type="entry name" value="B302_SPRY"/>
    <property type="match status" value="1"/>
</dbReference>
<dbReference type="InterPro" id="IPR050618">
    <property type="entry name" value="Ubq-SigPath_Reg"/>
</dbReference>
<evidence type="ECO:0000313" key="3">
    <source>
        <dbReference type="Proteomes" id="UP000789375"/>
    </source>
</evidence>
<dbReference type="Pfam" id="PF00622">
    <property type="entry name" value="SPRY"/>
    <property type="match status" value="1"/>
</dbReference>
<comment type="caution">
    <text evidence="2">The sequence shown here is derived from an EMBL/GenBank/DDBJ whole genome shotgun (WGS) entry which is preliminary data.</text>
</comment>
<organism evidence="2 3">
    <name type="scientific">Funneliformis mosseae</name>
    <name type="common">Endomycorrhizal fungus</name>
    <name type="synonym">Glomus mosseae</name>
    <dbReference type="NCBI Taxonomy" id="27381"/>
    <lineage>
        <taxon>Eukaryota</taxon>
        <taxon>Fungi</taxon>
        <taxon>Fungi incertae sedis</taxon>
        <taxon>Mucoromycota</taxon>
        <taxon>Glomeromycotina</taxon>
        <taxon>Glomeromycetes</taxon>
        <taxon>Glomerales</taxon>
        <taxon>Glomeraceae</taxon>
        <taxon>Funneliformis</taxon>
    </lineage>
</organism>
<feature type="non-terminal residue" evidence="2">
    <location>
        <position position="197"/>
    </location>
</feature>
<dbReference type="EMBL" id="CAJVPP010002716">
    <property type="protein sequence ID" value="CAG8609137.1"/>
    <property type="molecule type" value="Genomic_DNA"/>
</dbReference>
<keyword evidence="3" id="KW-1185">Reference proteome</keyword>
<dbReference type="InterPro" id="IPR043136">
    <property type="entry name" value="B30.2/SPRY_sf"/>
</dbReference>